<reference evidence="2" key="1">
    <citation type="journal article" date="2014" name="Int. J. Syst. Evol. Microbiol.">
        <title>Complete genome sequence of Corynebacterium casei LMG S-19264T (=DSM 44701T), isolated from a smear-ripened cheese.</title>
        <authorList>
            <consortium name="US DOE Joint Genome Institute (JGI-PGF)"/>
            <person name="Walter F."/>
            <person name="Albersmeier A."/>
            <person name="Kalinowski J."/>
            <person name="Ruckert C."/>
        </authorList>
    </citation>
    <scope>NUCLEOTIDE SEQUENCE</scope>
    <source>
        <strain evidence="2">NBRC 108769</strain>
    </source>
</reference>
<evidence type="ECO:0000313" key="3">
    <source>
        <dbReference type="Proteomes" id="UP001156666"/>
    </source>
</evidence>
<organism evidence="2 3">
    <name type="scientific">Portibacter lacus</name>
    <dbReference type="NCBI Taxonomy" id="1099794"/>
    <lineage>
        <taxon>Bacteria</taxon>
        <taxon>Pseudomonadati</taxon>
        <taxon>Bacteroidota</taxon>
        <taxon>Saprospiria</taxon>
        <taxon>Saprospirales</taxon>
        <taxon>Haliscomenobacteraceae</taxon>
        <taxon>Portibacter</taxon>
    </lineage>
</organism>
<keyword evidence="3" id="KW-1185">Reference proteome</keyword>
<keyword evidence="1" id="KW-0812">Transmembrane</keyword>
<gene>
    <name evidence="2" type="ORF">GCM10007940_07800</name>
</gene>
<keyword evidence="1" id="KW-1133">Transmembrane helix</keyword>
<name>A0AA37SLF4_9BACT</name>
<feature type="transmembrane region" description="Helical" evidence="1">
    <location>
        <begin position="140"/>
        <end position="161"/>
    </location>
</feature>
<dbReference type="RefSeq" id="WP_235295574.1">
    <property type="nucleotide sequence ID" value="NZ_BSOH01000003.1"/>
</dbReference>
<evidence type="ECO:0000313" key="2">
    <source>
        <dbReference type="EMBL" id="GLR16165.1"/>
    </source>
</evidence>
<dbReference type="AlphaFoldDB" id="A0AA37SLF4"/>
<comment type="caution">
    <text evidence="2">The sequence shown here is derived from an EMBL/GenBank/DDBJ whole genome shotgun (WGS) entry which is preliminary data.</text>
</comment>
<evidence type="ECO:0000256" key="1">
    <source>
        <dbReference type="SAM" id="Phobius"/>
    </source>
</evidence>
<dbReference type="Proteomes" id="UP001156666">
    <property type="component" value="Unassembled WGS sequence"/>
</dbReference>
<proteinExistence type="predicted"/>
<keyword evidence="1" id="KW-0472">Membrane</keyword>
<accession>A0AA37SLF4</accession>
<protein>
    <submittedName>
        <fullName evidence="2">Uncharacterized protein</fullName>
    </submittedName>
</protein>
<sequence length="240" mass="27631">MTEKLQHKHCTPEQLYLKMLEIGSECISCGTNLTKIKAELLTCNLITDDEDDTTLKIIFQNSFTHDETNTYYGNYCKAPEPEFECNPQNQDEYDKLTQAYKDCNHEYECTWFLTPEALMNLLRLKEAEKNRKTSRNTRNISYASLGVAGCILLANLLSMIFPKSVVKDENVKSIQSAILKIDTAINDQSKLIYHLDSIDQVKDSIQTLNVIGKTNLEEIHKSIKSINWKILQIKREIENE</sequence>
<dbReference type="EMBL" id="BSOH01000003">
    <property type="protein sequence ID" value="GLR16165.1"/>
    <property type="molecule type" value="Genomic_DNA"/>
</dbReference>
<reference evidence="2" key="2">
    <citation type="submission" date="2023-01" db="EMBL/GenBank/DDBJ databases">
        <title>Draft genome sequence of Portibacter lacus strain NBRC 108769.</title>
        <authorList>
            <person name="Sun Q."/>
            <person name="Mori K."/>
        </authorList>
    </citation>
    <scope>NUCLEOTIDE SEQUENCE</scope>
    <source>
        <strain evidence="2">NBRC 108769</strain>
    </source>
</reference>